<dbReference type="AlphaFoldDB" id="A0A8H3EL58"/>
<comment type="similarity">
    <text evidence="1">Belongs to the ustYa family.</text>
</comment>
<dbReference type="OrthoDB" id="3687641at2759"/>
<comment type="caution">
    <text evidence="2">The sequence shown here is derived from an EMBL/GenBank/DDBJ whole genome shotgun (WGS) entry which is preliminary data.</text>
</comment>
<evidence type="ECO:0000256" key="1">
    <source>
        <dbReference type="ARBA" id="ARBA00035112"/>
    </source>
</evidence>
<dbReference type="PANTHER" id="PTHR33365:SF12">
    <property type="entry name" value="TAT PATHWAY SIGNAL SEQUENCE"/>
    <property type="match status" value="1"/>
</dbReference>
<reference evidence="2" key="1">
    <citation type="submission" date="2021-03" db="EMBL/GenBank/DDBJ databases">
        <authorList>
            <person name="Tagirdzhanova G."/>
        </authorList>
    </citation>
    <scope>NUCLEOTIDE SEQUENCE</scope>
</reference>
<proteinExistence type="inferred from homology"/>
<protein>
    <submittedName>
        <fullName evidence="2">Uncharacterized protein</fullName>
    </submittedName>
</protein>
<dbReference type="GO" id="GO:0043386">
    <property type="term" value="P:mycotoxin biosynthetic process"/>
    <property type="evidence" value="ECO:0007669"/>
    <property type="project" value="InterPro"/>
</dbReference>
<evidence type="ECO:0000313" key="3">
    <source>
        <dbReference type="Proteomes" id="UP000664169"/>
    </source>
</evidence>
<accession>A0A8H3EL58</accession>
<evidence type="ECO:0000313" key="2">
    <source>
        <dbReference type="EMBL" id="CAF9904926.1"/>
    </source>
</evidence>
<dbReference type="InterPro" id="IPR021765">
    <property type="entry name" value="UstYa-like"/>
</dbReference>
<gene>
    <name evidence="2" type="ORF">GOMPHAMPRED_002989</name>
</gene>
<keyword evidence="3" id="KW-1185">Reference proteome</keyword>
<dbReference type="Pfam" id="PF11807">
    <property type="entry name" value="UstYa"/>
    <property type="match status" value="1"/>
</dbReference>
<sequence length="188" mass="21459">MKPRLLQDTIRDLDIQVKSTPYVGTSDSLYTGPPSMEVDYAWHQLLGNMSIRVTDDELSRNGNRQESIALPEGGGQMVWLGAFHQLHCLKKLRRLNYPQIYATNRTTAEALDLEVHMDHCVELIRQSIMCNPDTSLTTFEWLSSSPKPVLRIDPYERKCVDWEAFMKGILPRVVSSREVDGLVNPKLT</sequence>
<organism evidence="2 3">
    <name type="scientific">Gomphillus americanus</name>
    <dbReference type="NCBI Taxonomy" id="1940652"/>
    <lineage>
        <taxon>Eukaryota</taxon>
        <taxon>Fungi</taxon>
        <taxon>Dikarya</taxon>
        <taxon>Ascomycota</taxon>
        <taxon>Pezizomycotina</taxon>
        <taxon>Lecanoromycetes</taxon>
        <taxon>OSLEUM clade</taxon>
        <taxon>Ostropomycetidae</taxon>
        <taxon>Ostropales</taxon>
        <taxon>Graphidaceae</taxon>
        <taxon>Gomphilloideae</taxon>
        <taxon>Gomphillus</taxon>
    </lineage>
</organism>
<dbReference type="EMBL" id="CAJPDQ010000002">
    <property type="protein sequence ID" value="CAF9904926.1"/>
    <property type="molecule type" value="Genomic_DNA"/>
</dbReference>
<name>A0A8H3EL58_9LECA</name>
<dbReference type="Proteomes" id="UP000664169">
    <property type="component" value="Unassembled WGS sequence"/>
</dbReference>
<dbReference type="PANTHER" id="PTHR33365">
    <property type="entry name" value="YALI0B05434P"/>
    <property type="match status" value="1"/>
</dbReference>